<comment type="caution">
    <text evidence="1">The sequence shown here is derived from an EMBL/GenBank/DDBJ whole genome shotgun (WGS) entry which is preliminary data.</text>
</comment>
<reference evidence="1 2" key="1">
    <citation type="submission" date="2019-12" db="EMBL/GenBank/DDBJ databases">
        <authorList>
            <person name="Alioto T."/>
            <person name="Alioto T."/>
            <person name="Gomez Garrido J."/>
        </authorList>
    </citation>
    <scope>NUCLEOTIDE SEQUENCE [LARGE SCALE GENOMIC DNA]</scope>
</reference>
<dbReference type="Gramene" id="OE9A060880T1">
    <property type="protein sequence ID" value="OE9A060880C1"/>
    <property type="gene ID" value="OE9A060880"/>
</dbReference>
<accession>A0A8S0SD19</accession>
<proteinExistence type="predicted"/>
<dbReference type="EMBL" id="CACTIH010004189">
    <property type="protein sequence ID" value="CAA2990040.1"/>
    <property type="molecule type" value="Genomic_DNA"/>
</dbReference>
<dbReference type="Proteomes" id="UP000594638">
    <property type="component" value="Unassembled WGS sequence"/>
</dbReference>
<dbReference type="AlphaFoldDB" id="A0A8S0SD19"/>
<evidence type="ECO:0000313" key="2">
    <source>
        <dbReference type="Proteomes" id="UP000594638"/>
    </source>
</evidence>
<organism evidence="1 2">
    <name type="scientific">Olea europaea subsp. europaea</name>
    <dbReference type="NCBI Taxonomy" id="158383"/>
    <lineage>
        <taxon>Eukaryota</taxon>
        <taxon>Viridiplantae</taxon>
        <taxon>Streptophyta</taxon>
        <taxon>Embryophyta</taxon>
        <taxon>Tracheophyta</taxon>
        <taxon>Spermatophyta</taxon>
        <taxon>Magnoliopsida</taxon>
        <taxon>eudicotyledons</taxon>
        <taxon>Gunneridae</taxon>
        <taxon>Pentapetalae</taxon>
        <taxon>asterids</taxon>
        <taxon>lamiids</taxon>
        <taxon>Lamiales</taxon>
        <taxon>Oleaceae</taxon>
        <taxon>Oleeae</taxon>
        <taxon>Olea</taxon>
    </lineage>
</organism>
<protein>
    <submittedName>
        <fullName evidence="1">Uncharacterized protein</fullName>
    </submittedName>
</protein>
<gene>
    <name evidence="1" type="ORF">OLEA9_A060880</name>
</gene>
<name>A0A8S0SD19_OLEEU</name>
<sequence>MEYVHVCLLYGSQLALVMVDNNCCYIKLVEIAVTKFSLDPTKVAVTMTYTLNVDLPLIRISSDSNVRIYVTLKTVERDPSKYPINIEVTSTKIGHESLRGVSVAEYNN</sequence>
<keyword evidence="2" id="KW-1185">Reference proteome</keyword>
<evidence type="ECO:0000313" key="1">
    <source>
        <dbReference type="EMBL" id="CAA2990040.1"/>
    </source>
</evidence>